<dbReference type="SUPFAM" id="SSF48498">
    <property type="entry name" value="Tetracyclin repressor-like, C-terminal domain"/>
    <property type="match status" value="1"/>
</dbReference>
<dbReference type="Pfam" id="PF00440">
    <property type="entry name" value="TetR_N"/>
    <property type="match status" value="1"/>
</dbReference>
<dbReference type="PRINTS" id="PR00455">
    <property type="entry name" value="HTHTETR"/>
</dbReference>
<feature type="DNA-binding region" description="H-T-H motif" evidence="4">
    <location>
        <begin position="32"/>
        <end position="51"/>
    </location>
</feature>
<name>A0ABQ5UD04_9HYPH</name>
<accession>A0ABQ5UD04</accession>
<feature type="domain" description="HTH tetR-type" evidence="5">
    <location>
        <begin position="9"/>
        <end position="69"/>
    </location>
</feature>
<keyword evidence="2 4" id="KW-0238">DNA-binding</keyword>
<evidence type="ECO:0000256" key="3">
    <source>
        <dbReference type="ARBA" id="ARBA00023163"/>
    </source>
</evidence>
<reference evidence="6" key="2">
    <citation type="submission" date="2023-01" db="EMBL/GenBank/DDBJ databases">
        <title>Draft genome sequence of Devosia yakushimensis strain NBRC 103855.</title>
        <authorList>
            <person name="Sun Q."/>
            <person name="Mori K."/>
        </authorList>
    </citation>
    <scope>NUCLEOTIDE SEQUENCE</scope>
    <source>
        <strain evidence="6">NBRC 103855</strain>
    </source>
</reference>
<evidence type="ECO:0000259" key="5">
    <source>
        <dbReference type="PROSITE" id="PS50977"/>
    </source>
</evidence>
<evidence type="ECO:0000256" key="4">
    <source>
        <dbReference type="PROSITE-ProRule" id="PRU00335"/>
    </source>
</evidence>
<gene>
    <name evidence="6" type="ORF">GCM10007913_10160</name>
</gene>
<reference evidence="6" key="1">
    <citation type="journal article" date="2014" name="Int. J. Syst. Evol. Microbiol.">
        <title>Complete genome of a new Firmicutes species belonging to the dominant human colonic microbiota ('Ruminococcus bicirculans') reveals two chromosomes and a selective capacity to utilize plant glucans.</title>
        <authorList>
            <consortium name="NISC Comparative Sequencing Program"/>
            <person name="Wegmann U."/>
            <person name="Louis P."/>
            <person name="Goesmann A."/>
            <person name="Henrissat B."/>
            <person name="Duncan S.H."/>
            <person name="Flint H.J."/>
        </authorList>
    </citation>
    <scope>NUCLEOTIDE SEQUENCE</scope>
    <source>
        <strain evidence="6">NBRC 103855</strain>
    </source>
</reference>
<dbReference type="Gene3D" id="1.10.357.10">
    <property type="entry name" value="Tetracycline Repressor, domain 2"/>
    <property type="match status" value="1"/>
</dbReference>
<dbReference type="PROSITE" id="PS50977">
    <property type="entry name" value="HTH_TETR_2"/>
    <property type="match status" value="1"/>
</dbReference>
<dbReference type="SUPFAM" id="SSF46689">
    <property type="entry name" value="Homeodomain-like"/>
    <property type="match status" value="1"/>
</dbReference>
<dbReference type="PANTHER" id="PTHR47506:SF7">
    <property type="entry name" value="TRANSCRIPTIONAL REGULATORY PROTEIN"/>
    <property type="match status" value="1"/>
</dbReference>
<keyword evidence="7" id="KW-1185">Reference proteome</keyword>
<dbReference type="RefSeq" id="WP_348523170.1">
    <property type="nucleotide sequence ID" value="NZ_BSNG01000001.1"/>
</dbReference>
<dbReference type="InterPro" id="IPR001647">
    <property type="entry name" value="HTH_TetR"/>
</dbReference>
<dbReference type="PANTHER" id="PTHR47506">
    <property type="entry name" value="TRANSCRIPTIONAL REGULATORY PROTEIN"/>
    <property type="match status" value="1"/>
</dbReference>
<dbReference type="InterPro" id="IPR036271">
    <property type="entry name" value="Tet_transcr_reg_TetR-rel_C_sf"/>
</dbReference>
<protein>
    <submittedName>
        <fullName evidence="6">TetR family transcriptional regulator</fullName>
    </submittedName>
</protein>
<organism evidence="6 7">
    <name type="scientific">Devosia yakushimensis</name>
    <dbReference type="NCBI Taxonomy" id="470028"/>
    <lineage>
        <taxon>Bacteria</taxon>
        <taxon>Pseudomonadati</taxon>
        <taxon>Pseudomonadota</taxon>
        <taxon>Alphaproteobacteria</taxon>
        <taxon>Hyphomicrobiales</taxon>
        <taxon>Devosiaceae</taxon>
        <taxon>Devosia</taxon>
    </lineage>
</organism>
<dbReference type="Proteomes" id="UP001161406">
    <property type="component" value="Unassembled WGS sequence"/>
</dbReference>
<evidence type="ECO:0000313" key="7">
    <source>
        <dbReference type="Proteomes" id="UP001161406"/>
    </source>
</evidence>
<evidence type="ECO:0000256" key="1">
    <source>
        <dbReference type="ARBA" id="ARBA00023015"/>
    </source>
</evidence>
<evidence type="ECO:0000256" key="2">
    <source>
        <dbReference type="ARBA" id="ARBA00023125"/>
    </source>
</evidence>
<evidence type="ECO:0000313" key="6">
    <source>
        <dbReference type="EMBL" id="GLQ09084.1"/>
    </source>
</evidence>
<dbReference type="Gene3D" id="1.10.10.60">
    <property type="entry name" value="Homeodomain-like"/>
    <property type="match status" value="1"/>
</dbReference>
<keyword evidence="3" id="KW-0804">Transcription</keyword>
<dbReference type="EMBL" id="BSNG01000001">
    <property type="protein sequence ID" value="GLQ09084.1"/>
    <property type="molecule type" value="Genomic_DNA"/>
</dbReference>
<keyword evidence="1" id="KW-0805">Transcription regulation</keyword>
<sequence>MGTSQHQKAQSRAAIIVAASRLFRERGVEAVSVAQVMDAAGMTHGGFPRHFANKQELVNEALASAADEQQAGNATSSDGFETFADTYLTRQHRDHPESGCVFAALGGEISRAPAETRRVLSERIQRQIAAFGDDPDMRADALGRWSSLIGAMILARLVEPEELSDQIIAAARQFVGLPEQVKA</sequence>
<comment type="caution">
    <text evidence="6">The sequence shown here is derived from an EMBL/GenBank/DDBJ whole genome shotgun (WGS) entry which is preliminary data.</text>
</comment>
<proteinExistence type="predicted"/>
<dbReference type="InterPro" id="IPR009057">
    <property type="entry name" value="Homeodomain-like_sf"/>
</dbReference>